<reference evidence="1" key="1">
    <citation type="submission" date="2021-02" db="EMBL/GenBank/DDBJ databases">
        <authorList>
            <person name="Nowell W R."/>
        </authorList>
    </citation>
    <scope>NUCLEOTIDE SEQUENCE</scope>
</reference>
<feature type="non-terminal residue" evidence="1">
    <location>
        <position position="53"/>
    </location>
</feature>
<gene>
    <name evidence="1" type="ORF">FNK824_LOCUS13545</name>
</gene>
<name>A0A818ZYR0_9BILA</name>
<proteinExistence type="predicted"/>
<dbReference type="Proteomes" id="UP000663874">
    <property type="component" value="Unassembled WGS sequence"/>
</dbReference>
<protein>
    <submittedName>
        <fullName evidence="1">Uncharacterized protein</fullName>
    </submittedName>
</protein>
<organism evidence="1 2">
    <name type="scientific">Rotaria sordida</name>
    <dbReference type="NCBI Taxonomy" id="392033"/>
    <lineage>
        <taxon>Eukaryota</taxon>
        <taxon>Metazoa</taxon>
        <taxon>Spiralia</taxon>
        <taxon>Gnathifera</taxon>
        <taxon>Rotifera</taxon>
        <taxon>Eurotatoria</taxon>
        <taxon>Bdelloidea</taxon>
        <taxon>Philodinida</taxon>
        <taxon>Philodinidae</taxon>
        <taxon>Rotaria</taxon>
    </lineage>
</organism>
<dbReference type="EMBL" id="CAJOBE010001784">
    <property type="protein sequence ID" value="CAF3774307.1"/>
    <property type="molecule type" value="Genomic_DNA"/>
</dbReference>
<evidence type="ECO:0000313" key="2">
    <source>
        <dbReference type="Proteomes" id="UP000663874"/>
    </source>
</evidence>
<comment type="caution">
    <text evidence="1">The sequence shown here is derived from an EMBL/GenBank/DDBJ whole genome shotgun (WGS) entry which is preliminary data.</text>
</comment>
<dbReference type="AlphaFoldDB" id="A0A818ZYR0"/>
<sequence length="53" mass="5959">MDSDVIRLSKEQIADKKKTGGLAAMNQLELNQRKDNSHILSVSSNCILHEQHI</sequence>
<accession>A0A818ZYR0</accession>
<evidence type="ECO:0000313" key="1">
    <source>
        <dbReference type="EMBL" id="CAF3774307.1"/>
    </source>
</evidence>